<evidence type="ECO:0000313" key="3">
    <source>
        <dbReference type="Proteomes" id="UP000319663"/>
    </source>
</evidence>
<dbReference type="AlphaFoldDB" id="A0A507R254"/>
<proteinExistence type="predicted"/>
<dbReference type="Proteomes" id="UP000319663">
    <property type="component" value="Unassembled WGS sequence"/>
</dbReference>
<feature type="compositionally biased region" description="Basic and acidic residues" evidence="1">
    <location>
        <begin position="8"/>
        <end position="18"/>
    </location>
</feature>
<comment type="caution">
    <text evidence="2">The sequence shown here is derived from an EMBL/GenBank/DDBJ whole genome shotgun (WGS) entry which is preliminary data.</text>
</comment>
<keyword evidence="3" id="KW-1185">Reference proteome</keyword>
<accession>A0A507R254</accession>
<dbReference type="EMBL" id="VIFY01000009">
    <property type="protein sequence ID" value="TQB76435.1"/>
    <property type="molecule type" value="Genomic_DNA"/>
</dbReference>
<organism evidence="2 3">
    <name type="scientific">Monascus purpureus</name>
    <name type="common">Red mold</name>
    <name type="synonym">Monascus anka</name>
    <dbReference type="NCBI Taxonomy" id="5098"/>
    <lineage>
        <taxon>Eukaryota</taxon>
        <taxon>Fungi</taxon>
        <taxon>Dikarya</taxon>
        <taxon>Ascomycota</taxon>
        <taxon>Pezizomycotina</taxon>
        <taxon>Eurotiomycetes</taxon>
        <taxon>Eurotiomycetidae</taxon>
        <taxon>Eurotiales</taxon>
        <taxon>Aspergillaceae</taxon>
        <taxon>Monascus</taxon>
    </lineage>
</organism>
<reference evidence="2 3" key="1">
    <citation type="submission" date="2019-06" db="EMBL/GenBank/DDBJ databases">
        <title>Wine fermentation using esterase from Monascus purpureus.</title>
        <authorList>
            <person name="Geng C."/>
            <person name="Zhang Y."/>
        </authorList>
    </citation>
    <scope>NUCLEOTIDE SEQUENCE [LARGE SCALE GENOMIC DNA]</scope>
    <source>
        <strain evidence="2">HQ1</strain>
    </source>
</reference>
<feature type="region of interest" description="Disordered" evidence="1">
    <location>
        <begin position="1"/>
        <end position="76"/>
    </location>
</feature>
<gene>
    <name evidence="2" type="ORF">MPDQ_007842</name>
</gene>
<protein>
    <submittedName>
        <fullName evidence="2">Uncharacterized protein</fullName>
    </submittedName>
</protein>
<evidence type="ECO:0000256" key="1">
    <source>
        <dbReference type="SAM" id="MobiDB-lite"/>
    </source>
</evidence>
<sequence length="97" mass="11022">MPPPAMKVSEEVISEHHPGTRLAEYDQDQTDTIRETQPTDSRHEAISGDTEDRPSTTSSIIDLDGLIDESPQPPRDSFQVWIAHSTKIMQPKHREKF</sequence>
<name>A0A507R254_MONPU</name>
<evidence type="ECO:0000313" key="2">
    <source>
        <dbReference type="EMBL" id="TQB76435.1"/>
    </source>
</evidence>
<feature type="compositionally biased region" description="Basic and acidic residues" evidence="1">
    <location>
        <begin position="40"/>
        <end position="54"/>
    </location>
</feature>